<sequence>MAVLEVILAVILSLLGLAILAILIARWTRRRQNAVQVSRYASEQSAGLLDYEDGVCCTKQKKVKGEVAKGVLTPSAICLGIPSATSLRVQSANSLGPCRSNPVVNQDSACRTKNGKSTREPMSANSGHISGTIGPIMQFSAPIPGATGPIKLSQRTIVQTPGPIVQFTGSSSEPSEACCPAVESNCGMPSQAISGPNPVSFSGSQAAMVHNCPSSTPILLSQKTIIRPGPSMIQRQDQGCIDGGGPQTTDSRAQMVKHGGTMCPDGSRESIRRKMVFGSKESYTALQKKDARRNRGRRDKCELVVPRRLESLCRHSSEMLEFEVCHPKRRDPHLINQIGAARRQECQPTRHDQGLPKRQESQVRFDTGCEPVAEAIWCDPPPVVCKRRDSPRRNDEGILKRPESSTRRPEDCPPAPQEYQERGSTREKKYSEAPPPASAEPPPPDM</sequence>
<feature type="region of interest" description="Disordered" evidence="1">
    <location>
        <begin position="106"/>
        <end position="126"/>
    </location>
</feature>
<dbReference type="PANTHER" id="PTHR14368:SF7">
    <property type="entry name" value="TESTIS-EXPRESSED BASIC PROTEIN 1"/>
    <property type="match status" value="1"/>
</dbReference>
<feature type="compositionally biased region" description="Basic and acidic residues" evidence="1">
    <location>
        <begin position="419"/>
        <end position="431"/>
    </location>
</feature>
<feature type="compositionally biased region" description="Basic and acidic residues" evidence="1">
    <location>
        <begin position="386"/>
        <end position="411"/>
    </location>
</feature>
<evidence type="ECO:0000313" key="3">
    <source>
        <dbReference type="Proteomes" id="UP000886700"/>
    </source>
</evidence>
<feature type="region of interest" description="Disordered" evidence="1">
    <location>
        <begin position="342"/>
        <end position="362"/>
    </location>
</feature>
<feature type="region of interest" description="Disordered" evidence="1">
    <location>
        <begin position="386"/>
        <end position="446"/>
    </location>
</feature>
<evidence type="ECO:0000256" key="2">
    <source>
        <dbReference type="SAM" id="Phobius"/>
    </source>
</evidence>
<dbReference type="InterPro" id="IPR038754">
    <property type="entry name" value="TSBP1"/>
</dbReference>
<evidence type="ECO:0000256" key="1">
    <source>
        <dbReference type="SAM" id="MobiDB-lite"/>
    </source>
</evidence>
<feature type="transmembrane region" description="Helical" evidence="2">
    <location>
        <begin position="6"/>
        <end position="25"/>
    </location>
</feature>
<gene>
    <name evidence="4" type="primary">Tsbp1</name>
</gene>
<dbReference type="RefSeq" id="XP_040588220.1">
    <property type="nucleotide sequence ID" value="XM_040732286.1"/>
</dbReference>
<evidence type="ECO:0000313" key="4">
    <source>
        <dbReference type="RefSeq" id="XP_040588220.1"/>
    </source>
</evidence>
<keyword evidence="2" id="KW-0812">Transmembrane</keyword>
<keyword evidence="3" id="KW-1185">Reference proteome</keyword>
<accession>A0ABM2WBA0</accession>
<feature type="compositionally biased region" description="Pro residues" evidence="1">
    <location>
        <begin position="433"/>
        <end position="446"/>
    </location>
</feature>
<protein>
    <submittedName>
        <fullName evidence="4">Testis-expressed basic protein 1 isoform X1</fullName>
    </submittedName>
</protein>
<name>A0ABM2WBA0_MESAU</name>
<keyword evidence="2" id="KW-0472">Membrane</keyword>
<proteinExistence type="predicted"/>
<reference evidence="4" key="1">
    <citation type="submission" date="2025-08" db="UniProtKB">
        <authorList>
            <consortium name="RefSeq"/>
        </authorList>
    </citation>
    <scope>IDENTIFICATION</scope>
    <source>
        <tissue evidence="4">Liver</tissue>
    </source>
</reference>
<keyword evidence="2" id="KW-1133">Transmembrane helix</keyword>
<dbReference type="PANTHER" id="PTHR14368">
    <property type="entry name" value="TESTIS-EXPRESSED BASIC PROTEIN 1"/>
    <property type="match status" value="1"/>
</dbReference>
<dbReference type="Proteomes" id="UP000886700">
    <property type="component" value="Unplaced"/>
</dbReference>
<dbReference type="GeneID" id="106022607"/>
<organism evidence="3 4">
    <name type="scientific">Mesocricetus auratus</name>
    <name type="common">Golden hamster</name>
    <dbReference type="NCBI Taxonomy" id="10036"/>
    <lineage>
        <taxon>Eukaryota</taxon>
        <taxon>Metazoa</taxon>
        <taxon>Chordata</taxon>
        <taxon>Craniata</taxon>
        <taxon>Vertebrata</taxon>
        <taxon>Euteleostomi</taxon>
        <taxon>Mammalia</taxon>
        <taxon>Eutheria</taxon>
        <taxon>Euarchontoglires</taxon>
        <taxon>Glires</taxon>
        <taxon>Rodentia</taxon>
        <taxon>Myomorpha</taxon>
        <taxon>Muroidea</taxon>
        <taxon>Cricetidae</taxon>
        <taxon>Cricetinae</taxon>
        <taxon>Mesocricetus</taxon>
    </lineage>
</organism>